<reference evidence="3" key="1">
    <citation type="submission" date="2020-05" db="UniProtKB">
        <authorList>
            <consortium name="EnsemblMetazoa"/>
        </authorList>
    </citation>
    <scope>IDENTIFICATION</scope>
    <source>
        <strain evidence="3">Yale</strain>
    </source>
</reference>
<feature type="transmembrane region" description="Helical" evidence="2">
    <location>
        <begin position="217"/>
        <end position="238"/>
    </location>
</feature>
<protein>
    <submittedName>
        <fullName evidence="3">Uncharacterized protein</fullName>
    </submittedName>
</protein>
<dbReference type="PhylomeDB" id="A0A1B0F9F5"/>
<dbReference type="PANTHER" id="PTHR31511:SF12">
    <property type="entry name" value="RHO TERMINATION FACTOR N-TERMINAL DOMAIN-CONTAINING PROTEIN"/>
    <property type="match status" value="1"/>
</dbReference>
<evidence type="ECO:0000256" key="1">
    <source>
        <dbReference type="SAM" id="MobiDB-lite"/>
    </source>
</evidence>
<keyword evidence="2" id="KW-1133">Transmembrane helix</keyword>
<dbReference type="AlphaFoldDB" id="A0A1B0F9F5"/>
<dbReference type="VEuPathDB" id="VectorBase:GMOY000116"/>
<dbReference type="EnsemblMetazoa" id="GMOY000116-RA">
    <property type="protein sequence ID" value="GMOY000116-PA"/>
    <property type="gene ID" value="GMOY000116"/>
</dbReference>
<evidence type="ECO:0000256" key="2">
    <source>
        <dbReference type="SAM" id="Phobius"/>
    </source>
</evidence>
<evidence type="ECO:0000313" key="3">
    <source>
        <dbReference type="EnsemblMetazoa" id="GMOY000116-PA"/>
    </source>
</evidence>
<dbReference type="SUPFAM" id="SSF56672">
    <property type="entry name" value="DNA/RNA polymerases"/>
    <property type="match status" value="1"/>
</dbReference>
<keyword evidence="4" id="KW-1185">Reference proteome</keyword>
<feature type="region of interest" description="Disordered" evidence="1">
    <location>
        <begin position="187"/>
        <end position="207"/>
    </location>
</feature>
<dbReference type="EMBL" id="CCAG010002088">
    <property type="status" value="NOT_ANNOTATED_CDS"/>
    <property type="molecule type" value="Genomic_DNA"/>
</dbReference>
<dbReference type="InterPro" id="IPR023211">
    <property type="entry name" value="DNA_pol_palm_dom_sf"/>
</dbReference>
<name>A0A1B0F9F5_GLOMM</name>
<dbReference type="PANTHER" id="PTHR31511">
    <property type="entry name" value="PROTEIN CBG23764"/>
    <property type="match status" value="1"/>
</dbReference>
<evidence type="ECO:0000313" key="4">
    <source>
        <dbReference type="Proteomes" id="UP000092444"/>
    </source>
</evidence>
<accession>A0A1B0F9F5</accession>
<proteinExistence type="predicted"/>
<dbReference type="GO" id="GO:0071897">
    <property type="term" value="P:DNA biosynthetic process"/>
    <property type="evidence" value="ECO:0007669"/>
    <property type="project" value="UniProtKB-ARBA"/>
</dbReference>
<dbReference type="InterPro" id="IPR043502">
    <property type="entry name" value="DNA/RNA_pol_sf"/>
</dbReference>
<dbReference type="Gene3D" id="3.90.1600.10">
    <property type="entry name" value="Palm domain of DNA polymerase"/>
    <property type="match status" value="1"/>
</dbReference>
<dbReference type="Proteomes" id="UP000092444">
    <property type="component" value="Unassembled WGS sequence"/>
</dbReference>
<keyword evidence="2" id="KW-0472">Membrane</keyword>
<dbReference type="STRING" id="37546.A0A1B0F9F5"/>
<sequence length="243" mass="28002">MDMVKVLNNIGESPAYEQKIMSLKDFPKDKRLRILSAERKQARYAKPNFHSSPKISDDMIAIQMNKVRVEYNKPIYIGFTVLELSKWKMYNFHYDYMKPKYKENINLNYMDTDSFIYDIETNDLYEDIGDDINYHFDTSAYPKENIFNFPLLNNRVLGMMKDECNGKIMKEFIDLRPKMYSFKIDEDGGETDPPVANPPSADNAVNIGTKGRKPPSFGIGITLGIAAAALLLLLILNFECIAF</sequence>
<keyword evidence="2" id="KW-0812">Transmembrane</keyword>
<organism evidence="3 4">
    <name type="scientific">Glossina morsitans morsitans</name>
    <name type="common">Savannah tsetse fly</name>
    <dbReference type="NCBI Taxonomy" id="37546"/>
    <lineage>
        <taxon>Eukaryota</taxon>
        <taxon>Metazoa</taxon>
        <taxon>Ecdysozoa</taxon>
        <taxon>Arthropoda</taxon>
        <taxon>Hexapoda</taxon>
        <taxon>Insecta</taxon>
        <taxon>Pterygota</taxon>
        <taxon>Neoptera</taxon>
        <taxon>Endopterygota</taxon>
        <taxon>Diptera</taxon>
        <taxon>Brachycera</taxon>
        <taxon>Muscomorpha</taxon>
        <taxon>Hippoboscoidea</taxon>
        <taxon>Glossinidae</taxon>
        <taxon>Glossina</taxon>
    </lineage>
</organism>